<dbReference type="Pfam" id="PF00933">
    <property type="entry name" value="Glyco_hydro_3"/>
    <property type="match status" value="1"/>
</dbReference>
<name>A5Z7X3_9FIRM</name>
<organism evidence="8 9">
    <name type="scientific">Eubacterium ventriosum ATCC 27560</name>
    <dbReference type="NCBI Taxonomy" id="411463"/>
    <lineage>
        <taxon>Bacteria</taxon>
        <taxon>Bacillati</taxon>
        <taxon>Bacillota</taxon>
        <taxon>Clostridia</taxon>
        <taxon>Eubacteriales</taxon>
        <taxon>Eubacteriaceae</taxon>
        <taxon>Eubacterium</taxon>
    </lineage>
</organism>
<dbReference type="InterPro" id="IPR013783">
    <property type="entry name" value="Ig-like_fold"/>
</dbReference>
<dbReference type="eggNOG" id="COG1472">
    <property type="taxonomic scope" value="Bacteria"/>
</dbReference>
<evidence type="ECO:0000259" key="7">
    <source>
        <dbReference type="SMART" id="SM01217"/>
    </source>
</evidence>
<dbReference type="FunFam" id="2.60.40.10:FF:000495">
    <property type="entry name" value="Periplasmic beta-glucosidase"/>
    <property type="match status" value="1"/>
</dbReference>
<evidence type="ECO:0000256" key="6">
    <source>
        <dbReference type="ARBA" id="ARBA00023295"/>
    </source>
</evidence>
<dbReference type="GO" id="GO:0008422">
    <property type="term" value="F:beta-glucosidase activity"/>
    <property type="evidence" value="ECO:0007669"/>
    <property type="project" value="UniProtKB-EC"/>
</dbReference>
<dbReference type="InterPro" id="IPR001764">
    <property type="entry name" value="Glyco_hydro_3_N"/>
</dbReference>
<sequence>MNIEERIEELLSKMTLHEKVGQLHQVAPSKVGGFEIPEEEAFKLYKSGDMDEKTYDAIINHKMLSNHEDEIRKGEIGSFISVMDAETANHYQKIAVEESRLGIPLIFGLDVIHGFKTMFPIPLAESCSFDDELFEETARVAAKESAAGGVNWTYAPMVDVARDSRWGRVAEGAGEDTYLASRFSRAKVRGFQGKDLTEEDRIAACVKHFAAYGAVEGGCDYDTVDMSMPKFFETYYPPYEAAVKEGCASVMMAFNDLSGVPCTTNEWLIQDLLRKNLGFKGVVISDANAIKECVNHGTALDTEDAVKQSIEAGTEMDLGSDLYETLLEQMVLDGKVEEKYVDEAVRNILRLKFKVGLFEKPYADVTKKECLLCDEHRGIARDAARKSIVLLKNDNKLLPLSKKLKIAVVGSAASDKEQMYGCWSFTGEWENAVTLVDALKKEGYDYQYGKVCGEKLPFDKEEMMKTVKDADVIIATIEHLNSGEAESLADITIQGQQLEMLSELKKLEKPIVTVLFNGRPLAIPEIVEMSDALVEAWHLGSEAGNAVADVLFGDYNPSARLTMTFPHKSGEYPIYYNHPNTGRPAGDYFWTNKYMDTPQKPLFPFGYGLGYSEFEYGDLELEKTQEGFKATVEIKNIGEYDGTETVQLYIHRRKATRVRPVRELKGYKKVTLKSGESRKVSLCVNREDLGYYDTRMNYIVDESEFDVWMAHDSGCGSWARISL</sequence>
<comment type="caution">
    <text evidence="8">The sequence shown here is derived from an EMBL/GenBank/DDBJ whole genome shotgun (WGS) entry which is preliminary data.</text>
</comment>
<dbReference type="AlphaFoldDB" id="A5Z7X3"/>
<dbReference type="InterPro" id="IPR036962">
    <property type="entry name" value="Glyco_hydro_3_N_sf"/>
</dbReference>
<reference evidence="8 9" key="2">
    <citation type="submission" date="2007-04" db="EMBL/GenBank/DDBJ databases">
        <title>Draft genome sequence of Eubacterium ventriosum (ATCC 27560).</title>
        <authorList>
            <person name="Sudarsanam P."/>
            <person name="Ley R."/>
            <person name="Guruge J."/>
            <person name="Turnbaugh P.J."/>
            <person name="Mahowald M."/>
            <person name="Liep D."/>
            <person name="Gordon J."/>
        </authorList>
    </citation>
    <scope>NUCLEOTIDE SEQUENCE [LARGE SCALE GENOMIC DNA]</scope>
    <source>
        <strain evidence="8 9">ATCC 27560</strain>
    </source>
</reference>
<dbReference type="PANTHER" id="PTHR30620:SF16">
    <property type="entry name" value="LYSOSOMAL BETA GLUCOSIDASE"/>
    <property type="match status" value="1"/>
</dbReference>
<dbReference type="SUPFAM" id="SSF51445">
    <property type="entry name" value="(Trans)glycosidases"/>
    <property type="match status" value="1"/>
</dbReference>
<dbReference type="SUPFAM" id="SSF52279">
    <property type="entry name" value="Beta-D-glucan exohydrolase, C-terminal domain"/>
    <property type="match status" value="1"/>
</dbReference>
<dbReference type="HOGENOM" id="CLU_004542_5_1_9"/>
<dbReference type="FunFam" id="3.20.20.300:FF:000005">
    <property type="entry name" value="Periplasmic beta-glucosidase"/>
    <property type="match status" value="1"/>
</dbReference>
<dbReference type="STRING" id="411463.EUBVEN_01813"/>
<dbReference type="Proteomes" id="UP000006000">
    <property type="component" value="Unassembled WGS sequence"/>
</dbReference>
<comment type="catalytic activity">
    <reaction evidence="1">
        <text>Hydrolysis of terminal, non-reducing beta-D-glucosyl residues with release of beta-D-glucose.</text>
        <dbReference type="EC" id="3.2.1.21"/>
    </reaction>
</comment>
<dbReference type="InterPro" id="IPR002772">
    <property type="entry name" value="Glyco_hydro_3_C"/>
</dbReference>
<evidence type="ECO:0000256" key="2">
    <source>
        <dbReference type="ARBA" id="ARBA00005336"/>
    </source>
</evidence>
<dbReference type="InterPro" id="IPR036881">
    <property type="entry name" value="Glyco_hydro_3_C_sf"/>
</dbReference>
<dbReference type="EC" id="3.2.1.21" evidence="3"/>
<proteinExistence type="inferred from homology"/>
<keyword evidence="5 8" id="KW-0378">Hydrolase</keyword>
<dbReference type="Gene3D" id="3.20.20.300">
    <property type="entry name" value="Glycoside hydrolase, family 3, N-terminal domain"/>
    <property type="match status" value="1"/>
</dbReference>
<comment type="similarity">
    <text evidence="2">Belongs to the glycosyl hydrolase 3 family.</text>
</comment>
<dbReference type="PANTHER" id="PTHR30620">
    <property type="entry name" value="PERIPLASMIC BETA-GLUCOSIDASE-RELATED"/>
    <property type="match status" value="1"/>
</dbReference>
<feature type="domain" description="Fibronectin type III-like" evidence="7">
    <location>
        <begin position="644"/>
        <end position="713"/>
    </location>
</feature>
<reference evidence="8 9" key="1">
    <citation type="submission" date="2007-03" db="EMBL/GenBank/DDBJ databases">
        <authorList>
            <person name="Fulton L."/>
            <person name="Clifton S."/>
            <person name="Fulton B."/>
            <person name="Xu J."/>
            <person name="Minx P."/>
            <person name="Pepin K.H."/>
            <person name="Johnson M."/>
            <person name="Thiruvilangam P."/>
            <person name="Bhonagiri V."/>
            <person name="Nash W.E."/>
            <person name="Mardis E.R."/>
            <person name="Wilson R.K."/>
        </authorList>
    </citation>
    <scope>NUCLEOTIDE SEQUENCE [LARGE SCALE GENOMIC DNA]</scope>
    <source>
        <strain evidence="8 9">ATCC 27560</strain>
    </source>
</reference>
<dbReference type="RefSeq" id="WP_005363337.1">
    <property type="nucleotide sequence ID" value="NZ_DS264285.1"/>
</dbReference>
<evidence type="ECO:0000256" key="3">
    <source>
        <dbReference type="ARBA" id="ARBA00012744"/>
    </source>
</evidence>
<accession>A5Z7X3</accession>
<evidence type="ECO:0000256" key="4">
    <source>
        <dbReference type="ARBA" id="ARBA00022729"/>
    </source>
</evidence>
<dbReference type="Pfam" id="PF01915">
    <property type="entry name" value="Glyco_hydro_3_C"/>
    <property type="match status" value="1"/>
</dbReference>
<dbReference type="InterPro" id="IPR017853">
    <property type="entry name" value="GH"/>
</dbReference>
<protein>
    <recommendedName>
        <fullName evidence="3">beta-glucosidase</fullName>
        <ecNumber evidence="3">3.2.1.21</ecNumber>
    </recommendedName>
</protein>
<dbReference type="GO" id="GO:0009251">
    <property type="term" value="P:glucan catabolic process"/>
    <property type="evidence" value="ECO:0007669"/>
    <property type="project" value="TreeGrafter"/>
</dbReference>
<evidence type="ECO:0000256" key="1">
    <source>
        <dbReference type="ARBA" id="ARBA00000448"/>
    </source>
</evidence>
<evidence type="ECO:0000313" key="8">
    <source>
        <dbReference type="EMBL" id="EDM51030.1"/>
    </source>
</evidence>
<dbReference type="SMART" id="SM01217">
    <property type="entry name" value="Fn3_like"/>
    <property type="match status" value="1"/>
</dbReference>
<dbReference type="CAZy" id="GH3">
    <property type="family name" value="Glycoside Hydrolase Family 3"/>
</dbReference>
<dbReference type="InterPro" id="IPR026891">
    <property type="entry name" value="Fn3-like"/>
</dbReference>
<dbReference type="Pfam" id="PF14310">
    <property type="entry name" value="Fn3-like"/>
    <property type="match status" value="1"/>
</dbReference>
<keyword evidence="4" id="KW-0732">Signal</keyword>
<dbReference type="InterPro" id="IPR051915">
    <property type="entry name" value="Cellulose_Degrad_GH3"/>
</dbReference>
<keyword evidence="6" id="KW-0326">Glycosidase</keyword>
<evidence type="ECO:0000313" key="9">
    <source>
        <dbReference type="Proteomes" id="UP000006000"/>
    </source>
</evidence>
<dbReference type="Gene3D" id="3.40.50.1700">
    <property type="entry name" value="Glycoside hydrolase family 3 C-terminal domain"/>
    <property type="match status" value="1"/>
</dbReference>
<gene>
    <name evidence="8" type="ORF">EUBVEN_01813</name>
</gene>
<dbReference type="Gene3D" id="2.60.40.10">
    <property type="entry name" value="Immunoglobulins"/>
    <property type="match status" value="1"/>
</dbReference>
<evidence type="ECO:0000256" key="5">
    <source>
        <dbReference type="ARBA" id="ARBA00022801"/>
    </source>
</evidence>
<dbReference type="EMBL" id="AAVL02000035">
    <property type="protein sequence ID" value="EDM51030.1"/>
    <property type="molecule type" value="Genomic_DNA"/>
</dbReference>
<dbReference type="PRINTS" id="PR00133">
    <property type="entry name" value="GLHYDRLASE3"/>
</dbReference>